<sequence>MHLEIGAGTRYYPTASSARLAKGVKLVSLLDLNPNTLVYARKRLANTGYRRDIETVHHDVFDALPETLRGGTTRWHSCISSIACLGRSQRKRRTCLKPPSRRSRKVACSAKASLMMHKTQLRDCAWPLSRHLRSTNYALWASSRCSLRAGRRSNRVGFSPYTSPHISLLVVALQQNISVVMMVALDRVLLAYARMGLTPARRI</sequence>
<accession>A0A1Y2IEM9</accession>
<dbReference type="SUPFAM" id="SSF53335">
    <property type="entry name" value="S-adenosyl-L-methionine-dependent methyltransferases"/>
    <property type="match status" value="1"/>
</dbReference>
<protein>
    <recommendedName>
        <fullName evidence="3">Methyltransferase type 11 domain-containing protein</fullName>
    </recommendedName>
</protein>
<dbReference type="EMBL" id="KZ084126">
    <property type="protein sequence ID" value="OSC99547.1"/>
    <property type="molecule type" value="Genomic_DNA"/>
</dbReference>
<dbReference type="OrthoDB" id="10061782at2759"/>
<proteinExistence type="predicted"/>
<name>A0A1Y2IEM9_TRAC3</name>
<evidence type="ECO:0000313" key="2">
    <source>
        <dbReference type="Proteomes" id="UP000193067"/>
    </source>
</evidence>
<evidence type="ECO:0000313" key="1">
    <source>
        <dbReference type="EMBL" id="OSC99547.1"/>
    </source>
</evidence>
<keyword evidence="2" id="KW-1185">Reference proteome</keyword>
<dbReference type="STRING" id="1353009.A0A1Y2IEM9"/>
<dbReference type="InterPro" id="IPR029063">
    <property type="entry name" value="SAM-dependent_MTases_sf"/>
</dbReference>
<dbReference type="AlphaFoldDB" id="A0A1Y2IEM9"/>
<evidence type="ECO:0008006" key="3">
    <source>
        <dbReference type="Google" id="ProtNLM"/>
    </source>
</evidence>
<dbReference type="Proteomes" id="UP000193067">
    <property type="component" value="Unassembled WGS sequence"/>
</dbReference>
<reference evidence="1 2" key="1">
    <citation type="journal article" date="2015" name="Biotechnol. Biofuels">
        <title>Enhanced degradation of softwood versus hardwood by the white-rot fungus Pycnoporus coccineus.</title>
        <authorList>
            <person name="Couturier M."/>
            <person name="Navarro D."/>
            <person name="Chevret D."/>
            <person name="Henrissat B."/>
            <person name="Piumi F."/>
            <person name="Ruiz-Duenas F.J."/>
            <person name="Martinez A.T."/>
            <person name="Grigoriev I.V."/>
            <person name="Riley R."/>
            <person name="Lipzen A."/>
            <person name="Berrin J.G."/>
            <person name="Master E.R."/>
            <person name="Rosso M.N."/>
        </authorList>
    </citation>
    <scope>NUCLEOTIDE SEQUENCE [LARGE SCALE GENOMIC DNA]</scope>
    <source>
        <strain evidence="1 2">BRFM310</strain>
    </source>
</reference>
<gene>
    <name evidence="1" type="ORF">PYCCODRAFT_809413</name>
</gene>
<organism evidence="1 2">
    <name type="scientific">Trametes coccinea (strain BRFM310)</name>
    <name type="common">Pycnoporus coccineus</name>
    <dbReference type="NCBI Taxonomy" id="1353009"/>
    <lineage>
        <taxon>Eukaryota</taxon>
        <taxon>Fungi</taxon>
        <taxon>Dikarya</taxon>
        <taxon>Basidiomycota</taxon>
        <taxon>Agaricomycotina</taxon>
        <taxon>Agaricomycetes</taxon>
        <taxon>Polyporales</taxon>
        <taxon>Polyporaceae</taxon>
        <taxon>Trametes</taxon>
    </lineage>
</organism>